<protein>
    <submittedName>
        <fullName evidence="3">Metal dependent phosphohydrolase</fullName>
    </submittedName>
</protein>
<dbReference type="EMBL" id="BAOS01000014">
    <property type="protein sequence ID" value="GAX60850.1"/>
    <property type="molecule type" value="Genomic_DNA"/>
</dbReference>
<name>A0A286TYA1_9BACT</name>
<dbReference type="InterPro" id="IPR013976">
    <property type="entry name" value="HDOD"/>
</dbReference>
<dbReference type="Gene3D" id="1.10.3210.10">
    <property type="entry name" value="Hypothetical protein af1432"/>
    <property type="match status" value="1"/>
</dbReference>
<dbReference type="NCBIfam" id="TIGR00277">
    <property type="entry name" value="HDIG"/>
    <property type="match status" value="1"/>
</dbReference>
<dbReference type="PANTHER" id="PTHR33525">
    <property type="match status" value="1"/>
</dbReference>
<evidence type="ECO:0000313" key="4">
    <source>
        <dbReference type="Proteomes" id="UP000218542"/>
    </source>
</evidence>
<dbReference type="InterPro" id="IPR006675">
    <property type="entry name" value="HDIG_dom"/>
</dbReference>
<organism evidence="3 4">
    <name type="scientific">Candidatus Scalindua japonica</name>
    <dbReference type="NCBI Taxonomy" id="1284222"/>
    <lineage>
        <taxon>Bacteria</taxon>
        <taxon>Pseudomonadati</taxon>
        <taxon>Planctomycetota</taxon>
        <taxon>Candidatus Brocadiia</taxon>
        <taxon>Candidatus Brocadiales</taxon>
        <taxon>Candidatus Scalinduaceae</taxon>
        <taxon>Candidatus Scalindua</taxon>
    </lineage>
</organism>
<evidence type="ECO:0000259" key="1">
    <source>
        <dbReference type="PROSITE" id="PS51831"/>
    </source>
</evidence>
<proteinExistence type="predicted"/>
<dbReference type="InterPro" id="IPR003607">
    <property type="entry name" value="HD/PDEase_dom"/>
</dbReference>
<dbReference type="InterPro" id="IPR006674">
    <property type="entry name" value="HD_domain"/>
</dbReference>
<dbReference type="PROSITE" id="PS51831">
    <property type="entry name" value="HD"/>
    <property type="match status" value="1"/>
</dbReference>
<dbReference type="InterPro" id="IPR052340">
    <property type="entry name" value="RNase_Y/CdgJ"/>
</dbReference>
<feature type="domain" description="HDOD" evidence="2">
    <location>
        <begin position="19"/>
        <end position="215"/>
    </location>
</feature>
<dbReference type="SUPFAM" id="SSF109604">
    <property type="entry name" value="HD-domain/PDEase-like"/>
    <property type="match status" value="1"/>
</dbReference>
<keyword evidence="3" id="KW-0378">Hydrolase</keyword>
<feature type="domain" description="HD" evidence="1">
    <location>
        <begin position="114"/>
        <end position="237"/>
    </location>
</feature>
<evidence type="ECO:0000259" key="2">
    <source>
        <dbReference type="PROSITE" id="PS51833"/>
    </source>
</evidence>
<accession>A0A286TYA1</accession>
<evidence type="ECO:0000313" key="3">
    <source>
        <dbReference type="EMBL" id="GAX60850.1"/>
    </source>
</evidence>
<reference evidence="4" key="1">
    <citation type="journal article" date="2017" name="Environ. Microbiol. Rep.">
        <title>Genetic Diversity of Marine Anaerobic Ammonium-Oxidizing Bacteria as Revealed by Genomic and Proteomic Analyses of 'Candidatus Scalindua japonica'.</title>
        <authorList>
            <person name="Oshiki M."/>
            <person name="Mizuto K."/>
            <person name="Kimura Z."/>
            <person name="Kindaichi T."/>
            <person name="Satoh H."/>
            <person name="Okabe S."/>
        </authorList>
    </citation>
    <scope>NUCLEOTIDE SEQUENCE [LARGE SCALE GENOMIC DNA]</scope>
    <source>
        <strain evidence="4">husup-a2</strain>
    </source>
</reference>
<dbReference type="PANTHER" id="PTHR33525:SF3">
    <property type="entry name" value="RIBONUCLEASE Y"/>
    <property type="match status" value="1"/>
</dbReference>
<dbReference type="Proteomes" id="UP000218542">
    <property type="component" value="Unassembled WGS sequence"/>
</dbReference>
<dbReference type="SMART" id="SM00471">
    <property type="entry name" value="HDc"/>
    <property type="match status" value="1"/>
</dbReference>
<gene>
    <name evidence="3" type="ORF">SCALIN_C14_0116</name>
</gene>
<sequence length="303" mass="33812">MSIVSKITLAGLLIKVKNMPPLPQSIIQILELTKNPESSANDLAKVFERDPKLAANILKLANSPYYGFSRTISTISHAIVCLGIDTIKSIALTSSTQEMLNNEIPAYALEKGMLWQHSIGCAVCARIIAKRIGFKESEEAYIAGLLLDIGKIILSNYAEDQFVEIIKKSKNDRVPFDRAEQEVLGFDHAKIGGKIIKKWNLPPILVDAVQYHHQPEKAKTHKKITYIVHLADSISCMLGIGLGCDGLMYVFEENTLDILGIHKDDLEFIMSELVDKVFGTEQSYNNHAIEQESFEEECHIITD</sequence>
<dbReference type="AlphaFoldDB" id="A0A286TYA1"/>
<dbReference type="GO" id="GO:0016787">
    <property type="term" value="F:hydrolase activity"/>
    <property type="evidence" value="ECO:0007669"/>
    <property type="project" value="UniProtKB-KW"/>
</dbReference>
<comment type="caution">
    <text evidence="3">The sequence shown here is derived from an EMBL/GenBank/DDBJ whole genome shotgun (WGS) entry which is preliminary data.</text>
</comment>
<keyword evidence="4" id="KW-1185">Reference proteome</keyword>
<dbReference type="CDD" id="cd00077">
    <property type="entry name" value="HDc"/>
    <property type="match status" value="1"/>
</dbReference>
<dbReference type="PROSITE" id="PS51833">
    <property type="entry name" value="HDOD"/>
    <property type="match status" value="1"/>
</dbReference>
<dbReference type="Pfam" id="PF08668">
    <property type="entry name" value="HDOD"/>
    <property type="match status" value="1"/>
</dbReference>